<dbReference type="InterPro" id="IPR000873">
    <property type="entry name" value="AMP-dep_synth/lig_dom"/>
</dbReference>
<feature type="region of interest" description="Disordered" evidence="1">
    <location>
        <begin position="1"/>
        <end position="22"/>
    </location>
</feature>
<evidence type="ECO:0000313" key="4">
    <source>
        <dbReference type="Proteomes" id="UP001596112"/>
    </source>
</evidence>
<dbReference type="SUPFAM" id="SSF56801">
    <property type="entry name" value="Acetyl-CoA synthetase-like"/>
    <property type="match status" value="1"/>
</dbReference>
<keyword evidence="4" id="KW-1185">Reference proteome</keyword>
<dbReference type="EMBL" id="JBHSNZ010000010">
    <property type="protein sequence ID" value="MFC5809250.1"/>
    <property type="molecule type" value="Genomic_DNA"/>
</dbReference>
<name>A0ABW1B8E1_9ACTN</name>
<organism evidence="3 4">
    <name type="scientific">Streptomyces heilongjiangensis</name>
    <dbReference type="NCBI Taxonomy" id="945052"/>
    <lineage>
        <taxon>Bacteria</taxon>
        <taxon>Bacillati</taxon>
        <taxon>Actinomycetota</taxon>
        <taxon>Actinomycetes</taxon>
        <taxon>Kitasatosporales</taxon>
        <taxon>Streptomycetaceae</taxon>
        <taxon>Streptomyces</taxon>
    </lineage>
</organism>
<dbReference type="Proteomes" id="UP001596112">
    <property type="component" value="Unassembled WGS sequence"/>
</dbReference>
<dbReference type="PANTHER" id="PTHR45527:SF1">
    <property type="entry name" value="FATTY ACID SYNTHASE"/>
    <property type="match status" value="1"/>
</dbReference>
<dbReference type="PANTHER" id="PTHR45527">
    <property type="entry name" value="NONRIBOSOMAL PEPTIDE SYNTHETASE"/>
    <property type="match status" value="1"/>
</dbReference>
<evidence type="ECO:0000313" key="3">
    <source>
        <dbReference type="EMBL" id="MFC5809250.1"/>
    </source>
</evidence>
<evidence type="ECO:0000256" key="1">
    <source>
        <dbReference type="SAM" id="MobiDB-lite"/>
    </source>
</evidence>
<accession>A0ABW1B8E1</accession>
<dbReference type="Gene3D" id="3.40.50.12780">
    <property type="entry name" value="N-terminal domain of ligase-like"/>
    <property type="match status" value="1"/>
</dbReference>
<dbReference type="RefSeq" id="WP_272168789.1">
    <property type="nucleotide sequence ID" value="NZ_JAQOSL010000005.1"/>
</dbReference>
<comment type="caution">
    <text evidence="3">The sequence shown here is derived from an EMBL/GenBank/DDBJ whole genome shotgun (WGS) entry which is preliminary data.</text>
</comment>
<reference evidence="4" key="1">
    <citation type="journal article" date="2019" name="Int. J. Syst. Evol. Microbiol.">
        <title>The Global Catalogue of Microorganisms (GCM) 10K type strain sequencing project: providing services to taxonomists for standard genome sequencing and annotation.</title>
        <authorList>
            <consortium name="The Broad Institute Genomics Platform"/>
            <consortium name="The Broad Institute Genome Sequencing Center for Infectious Disease"/>
            <person name="Wu L."/>
            <person name="Ma J."/>
        </authorList>
    </citation>
    <scope>NUCLEOTIDE SEQUENCE [LARGE SCALE GENOMIC DNA]</scope>
    <source>
        <strain evidence="4">JCM 9918</strain>
    </source>
</reference>
<evidence type="ECO:0000259" key="2">
    <source>
        <dbReference type="Pfam" id="PF00501"/>
    </source>
</evidence>
<dbReference type="InterPro" id="IPR042099">
    <property type="entry name" value="ANL_N_sf"/>
</dbReference>
<sequence length="84" mass="8723">MNESNALHRLSEAWARPTPDRPAVTTATARLTYGELEGRATRLARHLLDSGLGTGETVAVCAAEPPDVLVAVLGVLKAGGAYAP</sequence>
<gene>
    <name evidence="3" type="ORF">ACFQGO_17340</name>
</gene>
<dbReference type="Pfam" id="PF00501">
    <property type="entry name" value="AMP-binding"/>
    <property type="match status" value="1"/>
</dbReference>
<feature type="domain" description="AMP-dependent synthetase/ligase" evidence="2">
    <location>
        <begin position="12"/>
        <end position="84"/>
    </location>
</feature>
<protein>
    <submittedName>
        <fullName evidence="3">AMP-binding protein</fullName>
    </submittedName>
</protein>
<proteinExistence type="predicted"/>